<reference evidence="2" key="1">
    <citation type="submission" date="2019-10" db="EMBL/GenBank/DDBJ databases">
        <title>Lacipirellula parvula gen. nov., sp. nov., representing a lineage of planctomycetes widespread in freshwater anoxic habitats, and description of the family Lacipirellulaceae.</title>
        <authorList>
            <person name="Dedysh S.N."/>
            <person name="Kulichevskaya I.S."/>
            <person name="Beletsky A.V."/>
            <person name="Rakitin A.L."/>
            <person name="Mardanov A.V."/>
            <person name="Ivanova A.A."/>
            <person name="Saltykova V.X."/>
            <person name="Rijpstra W.I.C."/>
            <person name="Sinninghe Damste J.S."/>
            <person name="Ravin N.V."/>
        </authorList>
    </citation>
    <scope>NUCLEOTIDE SEQUENCE [LARGE SCALE GENOMIC DNA]</scope>
    <source>
        <strain evidence="2">PX69</strain>
    </source>
</reference>
<protein>
    <submittedName>
        <fullName evidence="1">Uncharacterized protein</fullName>
    </submittedName>
</protein>
<evidence type="ECO:0000313" key="2">
    <source>
        <dbReference type="Proteomes" id="UP000326837"/>
    </source>
</evidence>
<dbReference type="RefSeq" id="WP_152100135.1">
    <property type="nucleotide sequence ID" value="NZ_AP021861.1"/>
</dbReference>
<dbReference type="Proteomes" id="UP000326837">
    <property type="component" value="Chromosome"/>
</dbReference>
<proteinExistence type="predicted"/>
<keyword evidence="2" id="KW-1185">Reference proteome</keyword>
<dbReference type="AlphaFoldDB" id="A0A5K7XEW0"/>
<accession>A0A5K7XEW0</accession>
<dbReference type="KEGG" id="lpav:PLANPX_4199"/>
<name>A0A5K7XEW0_9BACT</name>
<gene>
    <name evidence="1" type="ORF">PLANPX_4199</name>
</gene>
<organism evidence="1 2">
    <name type="scientific">Lacipirellula parvula</name>
    <dbReference type="NCBI Taxonomy" id="2650471"/>
    <lineage>
        <taxon>Bacteria</taxon>
        <taxon>Pseudomonadati</taxon>
        <taxon>Planctomycetota</taxon>
        <taxon>Planctomycetia</taxon>
        <taxon>Pirellulales</taxon>
        <taxon>Lacipirellulaceae</taxon>
        <taxon>Lacipirellula</taxon>
    </lineage>
</organism>
<evidence type="ECO:0000313" key="1">
    <source>
        <dbReference type="EMBL" id="BBO34587.1"/>
    </source>
</evidence>
<dbReference type="EMBL" id="AP021861">
    <property type="protein sequence ID" value="BBO34587.1"/>
    <property type="molecule type" value="Genomic_DNA"/>
</dbReference>
<sequence>MFVTEAVGQAASFAAVPIPAGREALSLSHSPESYAQALEALGPEPQGDDKYEPRNWPRWFGKKTMLGDEPGEGHAVEQVAADGSSVTVSTEDRYRIIEVPSGRVLTELKLLWETTSEVDTMASGREHDNDPYAIAVSYELISAMSRQSEITWEDISLRPSLVYYKCDYCGSDWTQEKDCCGTSGHKGSDSNPLKRSDLCKAREIERIRRVGHRRINASLSGHQKLPFVGRVSVSGHEANYRPTGLEYLRFSCR</sequence>